<keyword evidence="9 10" id="KW-0472">Membrane</keyword>
<keyword evidence="4" id="KW-1003">Cell membrane</keyword>
<evidence type="ECO:0000256" key="2">
    <source>
        <dbReference type="ARBA" id="ARBA00011084"/>
    </source>
</evidence>
<dbReference type="GO" id="GO:0005886">
    <property type="term" value="C:plasma membrane"/>
    <property type="evidence" value="ECO:0007669"/>
    <property type="project" value="UniProtKB-SubCell"/>
</dbReference>
<keyword evidence="12" id="KW-1185">Reference proteome</keyword>
<evidence type="ECO:0000256" key="7">
    <source>
        <dbReference type="ARBA" id="ARBA00022692"/>
    </source>
</evidence>
<keyword evidence="8 10" id="KW-1133">Transmembrane helix</keyword>
<dbReference type="GO" id="GO:0015627">
    <property type="term" value="C:type II protein secretion system complex"/>
    <property type="evidence" value="ECO:0007669"/>
    <property type="project" value="InterPro"/>
</dbReference>
<dbReference type="PANTHER" id="PTHR39583">
    <property type="entry name" value="TYPE II SECRETION SYSTEM PROTEIN J-RELATED"/>
    <property type="match status" value="1"/>
</dbReference>
<dbReference type="EMBL" id="WHNW01000002">
    <property type="protein sequence ID" value="MPV85663.1"/>
    <property type="molecule type" value="Genomic_DNA"/>
</dbReference>
<comment type="similarity">
    <text evidence="2">Belongs to the GSP J family.</text>
</comment>
<dbReference type="Pfam" id="PF11612">
    <property type="entry name" value="T2SSJ"/>
    <property type="match status" value="1"/>
</dbReference>
<dbReference type="PROSITE" id="PS00409">
    <property type="entry name" value="PROKAR_NTER_METHYL"/>
    <property type="match status" value="1"/>
</dbReference>
<dbReference type="Proteomes" id="UP000471298">
    <property type="component" value="Unassembled WGS sequence"/>
</dbReference>
<evidence type="ECO:0000256" key="4">
    <source>
        <dbReference type="ARBA" id="ARBA00022475"/>
    </source>
</evidence>
<evidence type="ECO:0000256" key="5">
    <source>
        <dbReference type="ARBA" id="ARBA00022481"/>
    </source>
</evidence>
<keyword evidence="7 10" id="KW-0812">Transmembrane</keyword>
<dbReference type="NCBIfam" id="TIGR01711">
    <property type="entry name" value="gspJ"/>
    <property type="match status" value="1"/>
</dbReference>
<keyword evidence="6" id="KW-0997">Cell inner membrane</keyword>
<dbReference type="InterPro" id="IPR051621">
    <property type="entry name" value="T2SS_protein_J"/>
</dbReference>
<dbReference type="InParanoid" id="A0A6N7EUK1"/>
<dbReference type="Pfam" id="PF07963">
    <property type="entry name" value="N_methyl"/>
    <property type="match status" value="1"/>
</dbReference>
<evidence type="ECO:0000256" key="1">
    <source>
        <dbReference type="ARBA" id="ARBA00004377"/>
    </source>
</evidence>
<evidence type="ECO:0000256" key="6">
    <source>
        <dbReference type="ARBA" id="ARBA00022519"/>
    </source>
</evidence>
<evidence type="ECO:0000256" key="10">
    <source>
        <dbReference type="SAM" id="Phobius"/>
    </source>
</evidence>
<organism evidence="11 12">
    <name type="scientific">Ostreibacterium oceani</name>
    <dbReference type="NCBI Taxonomy" id="2654998"/>
    <lineage>
        <taxon>Bacteria</taxon>
        <taxon>Pseudomonadati</taxon>
        <taxon>Pseudomonadota</taxon>
        <taxon>Gammaproteobacteria</taxon>
        <taxon>Cardiobacteriales</taxon>
        <taxon>Ostreibacteriaceae</taxon>
        <taxon>Ostreibacterium</taxon>
    </lineage>
</organism>
<proteinExistence type="inferred from homology"/>
<evidence type="ECO:0000313" key="11">
    <source>
        <dbReference type="EMBL" id="MPV85663.1"/>
    </source>
</evidence>
<reference evidence="11 12" key="1">
    <citation type="submission" date="2019-10" db="EMBL/GenBank/DDBJ databases">
        <title>Cardiobacteriales fam. a chemoheterotrophic member of the order Cardiobacteriales, and proposal of Cardiobacteriales fam. nov.</title>
        <authorList>
            <person name="Wang C."/>
        </authorList>
    </citation>
    <scope>NUCLEOTIDE SEQUENCE [LARGE SCALE GENOMIC DNA]</scope>
    <source>
        <strain evidence="11 12">ML27</strain>
    </source>
</reference>
<dbReference type="PANTHER" id="PTHR39583:SF2">
    <property type="entry name" value="TYPE II SECRETION SYSTEM PROTEIN J"/>
    <property type="match status" value="1"/>
</dbReference>
<comment type="subcellular location">
    <subcellularLocation>
        <location evidence="1">Cell inner membrane</location>
        <topology evidence="1">Single-pass membrane protein</topology>
    </subcellularLocation>
</comment>
<accession>A0A6N7EUK1</accession>
<dbReference type="InterPro" id="IPR010055">
    <property type="entry name" value="T2SS_protein-GspJ"/>
</dbReference>
<dbReference type="SUPFAM" id="SSF54523">
    <property type="entry name" value="Pili subunits"/>
    <property type="match status" value="2"/>
</dbReference>
<evidence type="ECO:0000313" key="12">
    <source>
        <dbReference type="Proteomes" id="UP000471298"/>
    </source>
</evidence>
<evidence type="ECO:0000256" key="8">
    <source>
        <dbReference type="ARBA" id="ARBA00022989"/>
    </source>
</evidence>
<dbReference type="InterPro" id="IPR012902">
    <property type="entry name" value="N_methyl_site"/>
</dbReference>
<name>A0A6N7EUK1_9GAMM</name>
<keyword evidence="5" id="KW-0488">Methylation</keyword>
<dbReference type="AlphaFoldDB" id="A0A6N7EUK1"/>
<dbReference type="InterPro" id="IPR045584">
    <property type="entry name" value="Pilin-like"/>
</dbReference>
<evidence type="ECO:0000256" key="9">
    <source>
        <dbReference type="ARBA" id="ARBA00023136"/>
    </source>
</evidence>
<comment type="caution">
    <text evidence="11">The sequence shown here is derived from an EMBL/GenBank/DDBJ whole genome shotgun (WGS) entry which is preliminary data.</text>
</comment>
<evidence type="ECO:0000256" key="3">
    <source>
        <dbReference type="ARBA" id="ARBA00021539"/>
    </source>
</evidence>
<sequence>MRRLMRQPMKATKATKATATGFTLIELLVVMAIVVLLAVMGYRLLTVSLTTQQVVEQRSETLRELQLGLWILQQDMSQLQTAPLPNASLPLVSLFDSSEYKQTTEAVELWRFFIAPNAETLQGVTQVRYLLADDTLVRETVYQGQSQQSIVLTQIDAVSLIFYDDDNRRVNQWLDEKLPRTMGLIFTHARYGEVTVMEALGG</sequence>
<dbReference type="GO" id="GO:0015628">
    <property type="term" value="P:protein secretion by the type II secretion system"/>
    <property type="evidence" value="ECO:0007669"/>
    <property type="project" value="InterPro"/>
</dbReference>
<feature type="transmembrane region" description="Helical" evidence="10">
    <location>
        <begin position="21"/>
        <end position="45"/>
    </location>
</feature>
<gene>
    <name evidence="11" type="primary">gspJ</name>
    <name evidence="11" type="ORF">GCU85_02785</name>
</gene>
<protein>
    <recommendedName>
        <fullName evidence="3">Type II secretion system protein J</fullName>
    </recommendedName>
</protein>
<dbReference type="Gene3D" id="3.10.610.10">
    <property type="entry name" value="GSPII I/J protein-like"/>
    <property type="match status" value="1"/>
</dbReference>
<dbReference type="NCBIfam" id="TIGR02532">
    <property type="entry name" value="IV_pilin_GFxxxE"/>
    <property type="match status" value="1"/>
</dbReference>